<feature type="transmembrane region" description="Helical" evidence="2">
    <location>
        <begin position="51"/>
        <end position="70"/>
    </location>
</feature>
<gene>
    <name evidence="3" type="ORF">C5Y83_21125</name>
</gene>
<dbReference type="AlphaFoldDB" id="A0A2S8FKK1"/>
<evidence type="ECO:0000313" key="4">
    <source>
        <dbReference type="Proteomes" id="UP000238322"/>
    </source>
</evidence>
<evidence type="ECO:0000313" key="3">
    <source>
        <dbReference type="EMBL" id="PQO32702.1"/>
    </source>
</evidence>
<dbReference type="PIRSF" id="PIRSF028770">
    <property type="entry name" value="UCP028770"/>
    <property type="match status" value="1"/>
</dbReference>
<evidence type="ECO:0000256" key="2">
    <source>
        <dbReference type="SAM" id="Phobius"/>
    </source>
</evidence>
<dbReference type="Pfam" id="PF11742">
    <property type="entry name" value="DUF3302"/>
    <property type="match status" value="1"/>
</dbReference>
<reference evidence="3 4" key="1">
    <citation type="submission" date="2018-02" db="EMBL/GenBank/DDBJ databases">
        <title>Comparative genomes isolates from brazilian mangrove.</title>
        <authorList>
            <person name="Araujo J.E."/>
            <person name="Taketani R.G."/>
            <person name="Silva M.C.P."/>
            <person name="Loureco M.V."/>
            <person name="Andreote F.D."/>
        </authorList>
    </citation>
    <scope>NUCLEOTIDE SEQUENCE [LARGE SCALE GENOMIC DNA]</scope>
    <source>
        <strain evidence="3 4">Hex-1 MGV</strain>
    </source>
</reference>
<proteinExistence type="predicted"/>
<evidence type="ECO:0008006" key="5">
    <source>
        <dbReference type="Google" id="ProtNLM"/>
    </source>
</evidence>
<organism evidence="3 4">
    <name type="scientific">Blastopirellula marina</name>
    <dbReference type="NCBI Taxonomy" id="124"/>
    <lineage>
        <taxon>Bacteria</taxon>
        <taxon>Pseudomonadati</taxon>
        <taxon>Planctomycetota</taxon>
        <taxon>Planctomycetia</taxon>
        <taxon>Pirellulales</taxon>
        <taxon>Pirellulaceae</taxon>
        <taxon>Blastopirellula</taxon>
    </lineage>
</organism>
<comment type="caution">
    <text evidence="3">The sequence shown here is derived from an EMBL/GenBank/DDBJ whole genome shotgun (WGS) entry which is preliminary data.</text>
</comment>
<keyword evidence="2" id="KW-0472">Membrane</keyword>
<sequence>MIDFATLFAWFVITVLFAVIVSAIVAIGSLPGSIAQKRNHPHASAIAAASWLGLLFGGLGWAVAFVWALMPCGTNSQEAASQQNDSLQQQIADLQAEVAALKSQLAQSA</sequence>
<feature type="coiled-coil region" evidence="1">
    <location>
        <begin position="77"/>
        <end position="104"/>
    </location>
</feature>
<evidence type="ECO:0000256" key="1">
    <source>
        <dbReference type="SAM" id="Coils"/>
    </source>
</evidence>
<name>A0A2S8FKK1_9BACT</name>
<dbReference type="EMBL" id="PUHY01000012">
    <property type="protein sequence ID" value="PQO32702.1"/>
    <property type="molecule type" value="Genomic_DNA"/>
</dbReference>
<protein>
    <recommendedName>
        <fullName evidence="5">DUF3302 domain-containing protein</fullName>
    </recommendedName>
</protein>
<keyword evidence="2" id="KW-1133">Transmembrane helix</keyword>
<dbReference type="Proteomes" id="UP000238322">
    <property type="component" value="Unassembled WGS sequence"/>
</dbReference>
<dbReference type="InterPro" id="IPR011223">
    <property type="entry name" value="UCP028770"/>
</dbReference>
<accession>A0A2S8FKK1</accession>
<keyword evidence="2" id="KW-0812">Transmembrane</keyword>
<dbReference type="OrthoDB" id="288120at2"/>
<dbReference type="RefSeq" id="WP_105331714.1">
    <property type="nucleotide sequence ID" value="NZ_PUHY01000012.1"/>
</dbReference>
<feature type="transmembrane region" description="Helical" evidence="2">
    <location>
        <begin position="6"/>
        <end position="30"/>
    </location>
</feature>
<keyword evidence="1" id="KW-0175">Coiled coil</keyword>